<keyword evidence="5 7" id="KW-0012">Acyltransferase</keyword>
<reference evidence="8" key="1">
    <citation type="submission" date="2016-11" db="EMBL/GenBank/DDBJ databases">
        <title>Mesorhizobium oceanicum sp. nov., isolated from deep seawater in South China Sea.</title>
        <authorList>
            <person name="Fu G.-Y."/>
        </authorList>
    </citation>
    <scope>NUCLEOTIDE SEQUENCE [LARGE SCALE GENOMIC DNA]</scope>
    <source>
        <strain evidence="8">B7</strain>
    </source>
</reference>
<dbReference type="GO" id="GO:0006654">
    <property type="term" value="P:phosphatidic acid biosynthetic process"/>
    <property type="evidence" value="ECO:0007669"/>
    <property type="project" value="TreeGrafter"/>
</dbReference>
<dbReference type="KEGG" id="meso:BSQ44_03555"/>
<dbReference type="AlphaFoldDB" id="A0A1L3SME4"/>
<comment type="pathway">
    <text evidence="1">Lipid metabolism.</text>
</comment>
<dbReference type="InterPro" id="IPR002123">
    <property type="entry name" value="Plipid/glycerol_acylTrfase"/>
</dbReference>
<dbReference type="PANTHER" id="PTHR10434:SF64">
    <property type="entry name" value="1-ACYL-SN-GLYCEROL-3-PHOSPHATE ACYLTRANSFERASE-RELATED"/>
    <property type="match status" value="1"/>
</dbReference>
<keyword evidence="3 7" id="KW-0808">Transferase</keyword>
<dbReference type="EMBL" id="CP018171">
    <property type="protein sequence ID" value="APH70564.1"/>
    <property type="molecule type" value="Genomic_DNA"/>
</dbReference>
<dbReference type="STRING" id="1670800.BSQ44_03555"/>
<evidence type="ECO:0000313" key="8">
    <source>
        <dbReference type="Proteomes" id="UP000182840"/>
    </source>
</evidence>
<organism evidence="7 8">
    <name type="scientific">Aquibium oceanicum</name>
    <dbReference type="NCBI Taxonomy" id="1670800"/>
    <lineage>
        <taxon>Bacteria</taxon>
        <taxon>Pseudomonadati</taxon>
        <taxon>Pseudomonadota</taxon>
        <taxon>Alphaproteobacteria</taxon>
        <taxon>Hyphomicrobiales</taxon>
        <taxon>Phyllobacteriaceae</taxon>
        <taxon>Aquibium</taxon>
    </lineage>
</organism>
<accession>A0A1L3SME4</accession>
<name>A0A1L3SME4_9HYPH</name>
<protein>
    <submittedName>
        <fullName evidence="7">1-acyl-sn-glycerol-3-phosphate acyltransferase</fullName>
    </submittedName>
</protein>
<keyword evidence="8" id="KW-1185">Reference proteome</keyword>
<dbReference type="PANTHER" id="PTHR10434">
    <property type="entry name" value="1-ACYL-SN-GLYCEROL-3-PHOSPHATE ACYLTRANSFERASE"/>
    <property type="match status" value="1"/>
</dbReference>
<dbReference type="Proteomes" id="UP000182840">
    <property type="component" value="Chromosome"/>
</dbReference>
<dbReference type="RefSeq" id="WP_072601976.1">
    <property type="nucleotide sequence ID" value="NZ_CP018171.1"/>
</dbReference>
<dbReference type="Pfam" id="PF01553">
    <property type="entry name" value="Acyltransferase"/>
    <property type="match status" value="1"/>
</dbReference>
<keyword evidence="2" id="KW-0444">Lipid biosynthesis</keyword>
<keyword evidence="4" id="KW-0443">Lipid metabolism</keyword>
<dbReference type="OrthoDB" id="9806880at2"/>
<evidence type="ECO:0000256" key="3">
    <source>
        <dbReference type="ARBA" id="ARBA00022679"/>
    </source>
</evidence>
<evidence type="ECO:0000256" key="2">
    <source>
        <dbReference type="ARBA" id="ARBA00022516"/>
    </source>
</evidence>
<evidence type="ECO:0000259" key="6">
    <source>
        <dbReference type="SMART" id="SM00563"/>
    </source>
</evidence>
<gene>
    <name evidence="7" type="ORF">BSQ44_03555</name>
</gene>
<sequence>MIGWARTGLVLLCVVVASLVGIPLQILALRTGIPHPGTIPRLFHAMVRRLLGISVRVSGRPSGDRPLLLVANHVSWTDIVILSSLAPMSFVAKSDMATWPVFGLFAKLQRSVFVERERARTSHKQANELGERLAEGTVMVLFAEGTTSDGNIVLPFKSTLFGAAQAALASETGRRLDIRTVHIQPVTIAYTRLQGMPMGRFHRMHAAWIGDSDLVPHLGALIREGGMDVEVHFDEPIPFTARSKRKDVALEIEAIVRARMAGVLRNPR</sequence>
<evidence type="ECO:0000256" key="4">
    <source>
        <dbReference type="ARBA" id="ARBA00023098"/>
    </source>
</evidence>
<dbReference type="SUPFAM" id="SSF69593">
    <property type="entry name" value="Glycerol-3-phosphate (1)-acyltransferase"/>
    <property type="match status" value="1"/>
</dbReference>
<dbReference type="SMART" id="SM00563">
    <property type="entry name" value="PlsC"/>
    <property type="match status" value="1"/>
</dbReference>
<dbReference type="GO" id="GO:0003841">
    <property type="term" value="F:1-acylglycerol-3-phosphate O-acyltransferase activity"/>
    <property type="evidence" value="ECO:0007669"/>
    <property type="project" value="TreeGrafter"/>
</dbReference>
<proteinExistence type="predicted"/>
<evidence type="ECO:0000256" key="1">
    <source>
        <dbReference type="ARBA" id="ARBA00005189"/>
    </source>
</evidence>
<evidence type="ECO:0000256" key="5">
    <source>
        <dbReference type="ARBA" id="ARBA00023315"/>
    </source>
</evidence>
<evidence type="ECO:0000313" key="7">
    <source>
        <dbReference type="EMBL" id="APH70564.1"/>
    </source>
</evidence>
<feature type="domain" description="Phospholipid/glycerol acyltransferase" evidence="6">
    <location>
        <begin position="67"/>
        <end position="191"/>
    </location>
</feature>
<dbReference type="CDD" id="cd07989">
    <property type="entry name" value="LPLAT_AGPAT-like"/>
    <property type="match status" value="1"/>
</dbReference>